<dbReference type="Pfam" id="PF00439">
    <property type="entry name" value="Bromodomain"/>
    <property type="match status" value="1"/>
</dbReference>
<dbReference type="PANTHER" id="PTHR45926">
    <property type="entry name" value="OSJNBA0053K19.4 PROTEIN"/>
    <property type="match status" value="1"/>
</dbReference>
<proteinExistence type="predicted"/>
<dbReference type="PaxDb" id="55529-EKX37979"/>
<dbReference type="InterPro" id="IPR036427">
    <property type="entry name" value="Bromodomain-like_sf"/>
</dbReference>
<feature type="domain" description="Bromo" evidence="3">
    <location>
        <begin position="17"/>
        <end position="89"/>
    </location>
</feature>
<dbReference type="HOGENOM" id="CLU_129458_2_1_1"/>
<keyword evidence="1 2" id="KW-0103">Bromodomain</keyword>
<evidence type="ECO:0000313" key="6">
    <source>
        <dbReference type="Proteomes" id="UP000011087"/>
    </source>
</evidence>
<dbReference type="AlphaFoldDB" id="L1IQ15"/>
<dbReference type="OrthoDB" id="21449at2759"/>
<evidence type="ECO:0000259" key="3">
    <source>
        <dbReference type="PROSITE" id="PS50014"/>
    </source>
</evidence>
<dbReference type="OMA" id="RANKTTH"/>
<dbReference type="Proteomes" id="UP000011087">
    <property type="component" value="Unassembled WGS sequence"/>
</dbReference>
<gene>
    <name evidence="4" type="ORF">GUITHDRAFT_77648</name>
</gene>
<dbReference type="PROSITE" id="PS50014">
    <property type="entry name" value="BROMODOMAIN_2"/>
    <property type="match status" value="1"/>
</dbReference>
<dbReference type="eggNOG" id="KOG1778">
    <property type="taxonomic scope" value="Eukaryota"/>
</dbReference>
<dbReference type="STRING" id="905079.L1IQ15"/>
<dbReference type="EMBL" id="JH993053">
    <property type="protein sequence ID" value="EKX37979.1"/>
    <property type="molecule type" value="Genomic_DNA"/>
</dbReference>
<dbReference type="Gene3D" id="1.20.920.10">
    <property type="entry name" value="Bromodomain-like"/>
    <property type="match status" value="1"/>
</dbReference>
<name>L1IQ15_GUITC</name>
<keyword evidence="6" id="KW-1185">Reference proteome</keyword>
<dbReference type="InterPro" id="IPR018359">
    <property type="entry name" value="Bromodomain_CS"/>
</dbReference>
<protein>
    <recommendedName>
        <fullName evidence="3">Bromo domain-containing protein</fullName>
    </recommendedName>
</protein>
<dbReference type="GeneID" id="17294642"/>
<evidence type="ECO:0000256" key="1">
    <source>
        <dbReference type="ARBA" id="ARBA00023117"/>
    </source>
</evidence>
<reference evidence="6" key="2">
    <citation type="submission" date="2012-11" db="EMBL/GenBank/DDBJ databases">
        <authorList>
            <person name="Kuo A."/>
            <person name="Curtis B.A."/>
            <person name="Tanifuji G."/>
            <person name="Burki F."/>
            <person name="Gruber A."/>
            <person name="Irimia M."/>
            <person name="Maruyama S."/>
            <person name="Arias M.C."/>
            <person name="Ball S.G."/>
            <person name="Gile G.H."/>
            <person name="Hirakawa Y."/>
            <person name="Hopkins J.F."/>
            <person name="Rensing S.A."/>
            <person name="Schmutz J."/>
            <person name="Symeonidi A."/>
            <person name="Elias M."/>
            <person name="Eveleigh R.J."/>
            <person name="Herman E.K."/>
            <person name="Klute M.J."/>
            <person name="Nakayama T."/>
            <person name="Obornik M."/>
            <person name="Reyes-Prieto A."/>
            <person name="Armbrust E.V."/>
            <person name="Aves S.J."/>
            <person name="Beiko R.G."/>
            <person name="Coutinho P."/>
            <person name="Dacks J.B."/>
            <person name="Durnford D.G."/>
            <person name="Fast N.M."/>
            <person name="Green B.R."/>
            <person name="Grisdale C."/>
            <person name="Hempe F."/>
            <person name="Henrissat B."/>
            <person name="Hoppner M.P."/>
            <person name="Ishida K.-I."/>
            <person name="Kim E."/>
            <person name="Koreny L."/>
            <person name="Kroth P.G."/>
            <person name="Liu Y."/>
            <person name="Malik S.-B."/>
            <person name="Maier U.G."/>
            <person name="McRose D."/>
            <person name="Mock T."/>
            <person name="Neilson J.A."/>
            <person name="Onodera N.T."/>
            <person name="Poole A.M."/>
            <person name="Pritham E.J."/>
            <person name="Richards T.A."/>
            <person name="Rocap G."/>
            <person name="Roy S.W."/>
            <person name="Sarai C."/>
            <person name="Schaack S."/>
            <person name="Shirato S."/>
            <person name="Slamovits C.H."/>
            <person name="Spencer D.F."/>
            <person name="Suzuki S."/>
            <person name="Worden A.Z."/>
            <person name="Zauner S."/>
            <person name="Barry K."/>
            <person name="Bell C."/>
            <person name="Bharti A.K."/>
            <person name="Crow J.A."/>
            <person name="Grimwood J."/>
            <person name="Kramer R."/>
            <person name="Lindquist E."/>
            <person name="Lucas S."/>
            <person name="Salamov A."/>
            <person name="McFadden G.I."/>
            <person name="Lane C.E."/>
            <person name="Keeling P.J."/>
            <person name="Gray M.W."/>
            <person name="Grigoriev I.V."/>
            <person name="Archibald J.M."/>
        </authorList>
    </citation>
    <scope>NUCLEOTIDE SEQUENCE</scope>
    <source>
        <strain evidence="6">CCMP2712</strain>
    </source>
</reference>
<dbReference type="RefSeq" id="XP_005824959.1">
    <property type="nucleotide sequence ID" value="XM_005824902.1"/>
</dbReference>
<accession>L1IQ15</accession>
<dbReference type="EnsemblProtists" id="EKX37979">
    <property type="protein sequence ID" value="EKX37979"/>
    <property type="gene ID" value="GUITHDRAFT_77648"/>
</dbReference>
<organism evidence="4">
    <name type="scientific">Guillardia theta (strain CCMP2712)</name>
    <name type="common">Cryptophyte</name>
    <dbReference type="NCBI Taxonomy" id="905079"/>
    <lineage>
        <taxon>Eukaryota</taxon>
        <taxon>Cryptophyceae</taxon>
        <taxon>Pyrenomonadales</taxon>
        <taxon>Geminigeraceae</taxon>
        <taxon>Guillardia</taxon>
    </lineage>
</organism>
<dbReference type="InterPro" id="IPR001487">
    <property type="entry name" value="Bromodomain"/>
</dbReference>
<dbReference type="SMART" id="SM00297">
    <property type="entry name" value="BROMO"/>
    <property type="match status" value="1"/>
</dbReference>
<reference evidence="4 6" key="1">
    <citation type="journal article" date="2012" name="Nature">
        <title>Algal genomes reveal evolutionary mosaicism and the fate of nucleomorphs.</title>
        <authorList>
            <consortium name="DOE Joint Genome Institute"/>
            <person name="Curtis B.A."/>
            <person name="Tanifuji G."/>
            <person name="Burki F."/>
            <person name="Gruber A."/>
            <person name="Irimia M."/>
            <person name="Maruyama S."/>
            <person name="Arias M.C."/>
            <person name="Ball S.G."/>
            <person name="Gile G.H."/>
            <person name="Hirakawa Y."/>
            <person name="Hopkins J.F."/>
            <person name="Kuo A."/>
            <person name="Rensing S.A."/>
            <person name="Schmutz J."/>
            <person name="Symeonidi A."/>
            <person name="Elias M."/>
            <person name="Eveleigh R.J."/>
            <person name="Herman E.K."/>
            <person name="Klute M.J."/>
            <person name="Nakayama T."/>
            <person name="Obornik M."/>
            <person name="Reyes-Prieto A."/>
            <person name="Armbrust E.V."/>
            <person name="Aves S.J."/>
            <person name="Beiko R.G."/>
            <person name="Coutinho P."/>
            <person name="Dacks J.B."/>
            <person name="Durnford D.G."/>
            <person name="Fast N.M."/>
            <person name="Green B.R."/>
            <person name="Grisdale C.J."/>
            <person name="Hempel F."/>
            <person name="Henrissat B."/>
            <person name="Hoppner M.P."/>
            <person name="Ishida K."/>
            <person name="Kim E."/>
            <person name="Koreny L."/>
            <person name="Kroth P.G."/>
            <person name="Liu Y."/>
            <person name="Malik S.B."/>
            <person name="Maier U.G."/>
            <person name="McRose D."/>
            <person name="Mock T."/>
            <person name="Neilson J.A."/>
            <person name="Onodera N.T."/>
            <person name="Poole A.M."/>
            <person name="Pritham E.J."/>
            <person name="Richards T.A."/>
            <person name="Rocap G."/>
            <person name="Roy S.W."/>
            <person name="Sarai C."/>
            <person name="Schaack S."/>
            <person name="Shirato S."/>
            <person name="Slamovits C.H."/>
            <person name="Spencer D.F."/>
            <person name="Suzuki S."/>
            <person name="Worden A.Z."/>
            <person name="Zauner S."/>
            <person name="Barry K."/>
            <person name="Bell C."/>
            <person name="Bharti A.K."/>
            <person name="Crow J.A."/>
            <person name="Grimwood J."/>
            <person name="Kramer R."/>
            <person name="Lindquist E."/>
            <person name="Lucas S."/>
            <person name="Salamov A."/>
            <person name="McFadden G.I."/>
            <person name="Lane C.E."/>
            <person name="Keeling P.J."/>
            <person name="Gray M.W."/>
            <person name="Grigoriev I.V."/>
            <person name="Archibald J.M."/>
        </authorList>
    </citation>
    <scope>NUCLEOTIDE SEQUENCE</scope>
    <source>
        <strain evidence="4 6">CCMP2712</strain>
    </source>
</reference>
<reference evidence="5" key="3">
    <citation type="submission" date="2015-06" db="UniProtKB">
        <authorList>
            <consortium name="EnsemblProtists"/>
        </authorList>
    </citation>
    <scope>IDENTIFICATION</scope>
</reference>
<dbReference type="SUPFAM" id="SSF47370">
    <property type="entry name" value="Bromodomain"/>
    <property type="match status" value="1"/>
</dbReference>
<dbReference type="PRINTS" id="PR00503">
    <property type="entry name" value="BROMODOMAIN"/>
</dbReference>
<sequence length="129" mass="14277">MNEECHNALLKLLGRLTRQETADPFLEPVDPVEMGILDYFNVVKSPMDLGTIDSNLEHNLYSSPLEVLEDVLHMLDNAVLYNKPGDAVVKQAAAMKTKFISLVNGSEVRLESSPSSHLLFSRTLASMSC</sequence>
<evidence type="ECO:0000313" key="4">
    <source>
        <dbReference type="EMBL" id="EKX37979.1"/>
    </source>
</evidence>
<dbReference type="PROSITE" id="PS00633">
    <property type="entry name" value="BROMODOMAIN_1"/>
    <property type="match status" value="1"/>
</dbReference>
<evidence type="ECO:0000313" key="5">
    <source>
        <dbReference type="EnsemblProtists" id="EKX37979"/>
    </source>
</evidence>
<dbReference type="KEGG" id="gtt:GUITHDRAFT_77648"/>
<evidence type="ECO:0000256" key="2">
    <source>
        <dbReference type="PROSITE-ProRule" id="PRU00035"/>
    </source>
</evidence>